<feature type="region of interest" description="Disordered" evidence="1">
    <location>
        <begin position="56"/>
        <end position="78"/>
    </location>
</feature>
<protein>
    <submittedName>
        <fullName evidence="2">Uncharacterized protein</fullName>
    </submittedName>
</protein>
<dbReference type="InterPro" id="IPR037152">
    <property type="entry name" value="L-asparaginase_N_sf"/>
</dbReference>
<dbReference type="Proteomes" id="UP000677054">
    <property type="component" value="Unassembled WGS sequence"/>
</dbReference>
<accession>A0A7R9FSP3</accession>
<evidence type="ECO:0000313" key="3">
    <source>
        <dbReference type="Proteomes" id="UP000677054"/>
    </source>
</evidence>
<sequence length="78" mass="8926">MIPRILFIQMGGTIDKTYPRTRCGYSFEIGTEPAAKRILDRIRPGLSVETHIESVSRKDSLDITDRDRFPQSSNEGER</sequence>
<evidence type="ECO:0000256" key="1">
    <source>
        <dbReference type="SAM" id="MobiDB-lite"/>
    </source>
</evidence>
<dbReference type="OrthoDB" id="542841at2759"/>
<reference evidence="2" key="1">
    <citation type="submission" date="2020-11" db="EMBL/GenBank/DDBJ databases">
        <authorList>
            <person name="Tran Van P."/>
        </authorList>
    </citation>
    <scope>NUCLEOTIDE SEQUENCE</scope>
</reference>
<gene>
    <name evidence="2" type="ORF">DSTB1V02_LOCUS13355</name>
</gene>
<dbReference type="AlphaFoldDB" id="A0A7R9FSP3"/>
<dbReference type="EMBL" id="CAJPEV010006194">
    <property type="protein sequence ID" value="CAG0903932.1"/>
    <property type="molecule type" value="Genomic_DNA"/>
</dbReference>
<keyword evidence="3" id="KW-1185">Reference proteome</keyword>
<name>A0A7R9FSP3_9CRUS</name>
<evidence type="ECO:0000313" key="2">
    <source>
        <dbReference type="EMBL" id="CAD7253607.1"/>
    </source>
</evidence>
<organism evidence="2">
    <name type="scientific">Darwinula stevensoni</name>
    <dbReference type="NCBI Taxonomy" id="69355"/>
    <lineage>
        <taxon>Eukaryota</taxon>
        <taxon>Metazoa</taxon>
        <taxon>Ecdysozoa</taxon>
        <taxon>Arthropoda</taxon>
        <taxon>Crustacea</taxon>
        <taxon>Oligostraca</taxon>
        <taxon>Ostracoda</taxon>
        <taxon>Podocopa</taxon>
        <taxon>Podocopida</taxon>
        <taxon>Darwinulocopina</taxon>
        <taxon>Darwinuloidea</taxon>
        <taxon>Darwinulidae</taxon>
        <taxon>Darwinula</taxon>
    </lineage>
</organism>
<dbReference type="Gene3D" id="3.40.50.1170">
    <property type="entry name" value="L-asparaginase, N-terminal domain"/>
    <property type="match status" value="1"/>
</dbReference>
<dbReference type="EMBL" id="LR905711">
    <property type="protein sequence ID" value="CAD7253607.1"/>
    <property type="molecule type" value="Genomic_DNA"/>
</dbReference>
<proteinExistence type="predicted"/>